<feature type="region of interest" description="Disordered" evidence="1">
    <location>
        <begin position="1"/>
        <end position="139"/>
    </location>
</feature>
<feature type="compositionally biased region" description="Basic and acidic residues" evidence="1">
    <location>
        <begin position="75"/>
        <end position="103"/>
    </location>
</feature>
<sequence>MPPKKAKSHSKPAVEAKDTPQEAPVTATETAEPPKDAVQPIGESPSSHCRIAAPLTATEGKLGEPISTNGAIGHTNDESPKSDSKDENTAEKDVSDKSSEPSSKKRKNAAGSAKPKKEPRVGTRTPSARNSRSSSQPSQQQILVYLLSQEAEEFVRPDDEKEDLKKDANLRTYTSSLLSPFEELMCAVILSRPISHTLGMRTIRTILNKPYEFTTPKALKDAGEAKILEAMDNARTQHRGKTANELALLASLVVDKYTSDADKDGAKLKKVLLDNDNDYNQALASLKKEVKGLGANGENIFLRRAQWFPGWDDAYPFIDPKAEDALRKVGLPRDREGLRRLIDQHWAKLNTKNMAGDGDATKKKRAFFVVLERCIVADLEQRIDDVLAAAAA</sequence>
<dbReference type="EMBL" id="CAVMBE010000009">
    <property type="protein sequence ID" value="CAK3887169.1"/>
    <property type="molecule type" value="Genomic_DNA"/>
</dbReference>
<protein>
    <submittedName>
        <fullName evidence="2">Uncharacterized protein</fullName>
    </submittedName>
</protein>
<comment type="caution">
    <text evidence="2">The sequence shown here is derived from an EMBL/GenBank/DDBJ whole genome shotgun (WGS) entry which is preliminary data.</text>
</comment>
<evidence type="ECO:0000313" key="2">
    <source>
        <dbReference type="EMBL" id="CAK3887169.1"/>
    </source>
</evidence>
<accession>A0AAI8YUJ1</accession>
<dbReference type="Proteomes" id="UP001296104">
    <property type="component" value="Unassembled WGS sequence"/>
</dbReference>
<dbReference type="AlphaFoldDB" id="A0AAI8YUJ1"/>
<gene>
    <name evidence="2" type="ORF">LECACI_7A002244</name>
</gene>
<feature type="compositionally biased region" description="Low complexity" evidence="1">
    <location>
        <begin position="126"/>
        <end position="139"/>
    </location>
</feature>
<reference evidence="2" key="1">
    <citation type="submission" date="2023-11" db="EMBL/GenBank/DDBJ databases">
        <authorList>
            <person name="Alioto T."/>
            <person name="Alioto T."/>
            <person name="Gomez Garrido J."/>
        </authorList>
    </citation>
    <scope>NUCLEOTIDE SEQUENCE</scope>
</reference>
<evidence type="ECO:0000256" key="1">
    <source>
        <dbReference type="SAM" id="MobiDB-lite"/>
    </source>
</evidence>
<evidence type="ECO:0000313" key="3">
    <source>
        <dbReference type="Proteomes" id="UP001296104"/>
    </source>
</evidence>
<proteinExistence type="predicted"/>
<keyword evidence="3" id="KW-1185">Reference proteome</keyword>
<name>A0AAI8YUJ1_9PEZI</name>
<feature type="compositionally biased region" description="Basic residues" evidence="1">
    <location>
        <begin position="1"/>
        <end position="10"/>
    </location>
</feature>
<organism evidence="2 3">
    <name type="scientific">Lecanosticta acicola</name>
    <dbReference type="NCBI Taxonomy" id="111012"/>
    <lineage>
        <taxon>Eukaryota</taxon>
        <taxon>Fungi</taxon>
        <taxon>Dikarya</taxon>
        <taxon>Ascomycota</taxon>
        <taxon>Pezizomycotina</taxon>
        <taxon>Dothideomycetes</taxon>
        <taxon>Dothideomycetidae</taxon>
        <taxon>Mycosphaerellales</taxon>
        <taxon>Mycosphaerellaceae</taxon>
        <taxon>Lecanosticta</taxon>
    </lineage>
</organism>